<keyword evidence="9" id="KW-1185">Reference proteome</keyword>
<dbReference type="InterPro" id="IPR001394">
    <property type="entry name" value="Peptidase_C19_UCH"/>
</dbReference>
<evidence type="ECO:0000313" key="8">
    <source>
        <dbReference type="EMBL" id="KAF5946524.1"/>
    </source>
</evidence>
<evidence type="ECO:0000313" key="9">
    <source>
        <dbReference type="Proteomes" id="UP000593564"/>
    </source>
</evidence>
<dbReference type="Gene3D" id="3.90.70.10">
    <property type="entry name" value="Cysteine proteinases"/>
    <property type="match status" value="1"/>
</dbReference>
<dbReference type="Gene3D" id="3.40.50.300">
    <property type="entry name" value="P-loop containing nucleotide triphosphate hydrolases"/>
    <property type="match status" value="1"/>
</dbReference>
<keyword evidence="2" id="KW-0378">Hydrolase</keyword>
<keyword evidence="4" id="KW-0961">Cell wall biogenesis/degradation</keyword>
<evidence type="ECO:0000256" key="1">
    <source>
        <dbReference type="ARBA" id="ARBA00005184"/>
    </source>
</evidence>
<comment type="catalytic activity">
    <reaction evidence="5">
        <text>[(1-&gt;4)-alpha-D-galacturonosyl methyl ester](n) + n H2O = [(1-&gt;4)-alpha-D-galacturonosyl](n) + n methanol + n H(+)</text>
        <dbReference type="Rhea" id="RHEA:22380"/>
        <dbReference type="Rhea" id="RHEA-COMP:14570"/>
        <dbReference type="Rhea" id="RHEA-COMP:14573"/>
        <dbReference type="ChEBI" id="CHEBI:15377"/>
        <dbReference type="ChEBI" id="CHEBI:15378"/>
        <dbReference type="ChEBI" id="CHEBI:17790"/>
        <dbReference type="ChEBI" id="CHEBI:140522"/>
        <dbReference type="ChEBI" id="CHEBI:140523"/>
        <dbReference type="EC" id="3.1.1.11"/>
    </reaction>
</comment>
<dbReference type="Gene3D" id="2.60.210.10">
    <property type="entry name" value="Apoptosis, Tumor Necrosis Factor Receptor Associated Protein 2, Chain A"/>
    <property type="match status" value="1"/>
</dbReference>
<dbReference type="Pfam" id="PF01095">
    <property type="entry name" value="Pectinesterase"/>
    <property type="match status" value="1"/>
</dbReference>
<dbReference type="InterPro" id="IPR012334">
    <property type="entry name" value="Pectin_lyas_fold"/>
</dbReference>
<keyword evidence="3" id="KW-0063">Aspartyl esterase</keyword>
<evidence type="ECO:0000256" key="5">
    <source>
        <dbReference type="ARBA" id="ARBA00047928"/>
    </source>
</evidence>
<reference evidence="9" key="1">
    <citation type="journal article" date="2020" name="Nat. Commun.">
        <title>Genome assembly of wild tea tree DASZ reveals pedigree and selection history of tea varieties.</title>
        <authorList>
            <person name="Zhang W."/>
            <person name="Zhang Y."/>
            <person name="Qiu H."/>
            <person name="Guo Y."/>
            <person name="Wan H."/>
            <person name="Zhang X."/>
            <person name="Scossa F."/>
            <person name="Alseekh S."/>
            <person name="Zhang Q."/>
            <person name="Wang P."/>
            <person name="Xu L."/>
            <person name="Schmidt M.H."/>
            <person name="Jia X."/>
            <person name="Li D."/>
            <person name="Zhu A."/>
            <person name="Guo F."/>
            <person name="Chen W."/>
            <person name="Ni D."/>
            <person name="Usadel B."/>
            <person name="Fernie A.R."/>
            <person name="Wen W."/>
        </authorList>
    </citation>
    <scope>NUCLEOTIDE SEQUENCE [LARGE SCALE GENOMIC DNA]</scope>
    <source>
        <strain evidence="9">cv. G240</strain>
    </source>
</reference>
<dbReference type="AlphaFoldDB" id="A0A7J7H3W9"/>
<dbReference type="Pfam" id="PF00443">
    <property type="entry name" value="UCH"/>
    <property type="match status" value="1"/>
</dbReference>
<sequence>MLDEAHERTIHIDVLFGLLKQLVKKRLDLRLIVTSVTLDAEKFSKIHLTEPERDILLFLTGSPNFSGLVPKHISEKFDSLSPSSTVEQHFQSLSLPLPTPPAFLNTSADALTSYDLPSSSRRLLSEESAEVGGDGFPSWVADRQQKLLQDTAATVKPNVVVAKDGSGKYKTISVALAEVPKKSNETFVIYIKGWCLCGDCECFKAYDECFLDRRWTDQDQDYWKQELRQRCQYLQNRHTADGEHFMVKDIGIENSAGSEMHQAVALRVSSDRAIIYNSQIDGYQDTLYAHTHRQFYRDCTISGTVGKKGILFIPMDVSAKEDDNDDDDEGYQRISLEEEFEFELREIETQHQFNARESDWGFTSFMPLSELYDPGRGYLANDTCIIEAEVAARRVVDYWAYDSKKETGFVGLKNQGATCYKNSLLQTLYHIPYFRKAMYHMPTTENDLPSASIPLALQSLFYKLQYNDSSVATNWLK</sequence>
<proteinExistence type="predicted"/>
<dbReference type="GO" id="GO:0045490">
    <property type="term" value="P:pectin catabolic process"/>
    <property type="evidence" value="ECO:0007669"/>
    <property type="project" value="UniProtKB-UniPathway"/>
</dbReference>
<dbReference type="GO" id="GO:0016579">
    <property type="term" value="P:protein deubiquitination"/>
    <property type="evidence" value="ECO:0007669"/>
    <property type="project" value="InterPro"/>
</dbReference>
<dbReference type="GO" id="GO:0042545">
    <property type="term" value="P:cell wall modification"/>
    <property type="evidence" value="ECO:0007669"/>
    <property type="project" value="InterPro"/>
</dbReference>
<dbReference type="SUPFAM" id="SSF49599">
    <property type="entry name" value="TRAF domain-like"/>
    <property type="match status" value="1"/>
</dbReference>
<feature type="domain" description="USP" evidence="7">
    <location>
        <begin position="410"/>
        <end position="477"/>
    </location>
</feature>
<comment type="caution">
    <text evidence="8">The sequence shown here is derived from an EMBL/GenBank/DDBJ whole genome shotgun (WGS) entry which is preliminary data.</text>
</comment>
<dbReference type="SUPFAM" id="SSF54001">
    <property type="entry name" value="Cysteine proteinases"/>
    <property type="match status" value="1"/>
</dbReference>
<dbReference type="Gene3D" id="2.160.20.10">
    <property type="entry name" value="Single-stranded right-handed beta-helix, Pectin lyase-like"/>
    <property type="match status" value="2"/>
</dbReference>
<evidence type="ECO:0000256" key="2">
    <source>
        <dbReference type="ARBA" id="ARBA00022801"/>
    </source>
</evidence>
<dbReference type="InterPro" id="IPR008974">
    <property type="entry name" value="TRAF-like"/>
</dbReference>
<dbReference type="PROSITE" id="PS50235">
    <property type="entry name" value="USP_3"/>
    <property type="match status" value="1"/>
</dbReference>
<dbReference type="InterPro" id="IPR011050">
    <property type="entry name" value="Pectin_lyase_fold/virulence"/>
</dbReference>
<evidence type="ECO:0000256" key="3">
    <source>
        <dbReference type="ARBA" id="ARBA00023085"/>
    </source>
</evidence>
<evidence type="ECO:0000259" key="7">
    <source>
        <dbReference type="PROSITE" id="PS50235"/>
    </source>
</evidence>
<feature type="domain" description="MATH" evidence="6">
    <location>
        <begin position="341"/>
        <end position="390"/>
    </location>
</feature>
<reference evidence="8 9" key="2">
    <citation type="submission" date="2020-07" db="EMBL/GenBank/DDBJ databases">
        <title>Genome assembly of wild tea tree DASZ reveals pedigree and selection history of tea varieties.</title>
        <authorList>
            <person name="Zhang W."/>
        </authorList>
    </citation>
    <scope>NUCLEOTIDE SEQUENCE [LARGE SCALE GENOMIC DNA]</scope>
    <source>
        <strain evidence="9">cv. G240</strain>
        <tissue evidence="8">Leaf</tissue>
    </source>
</reference>
<gene>
    <name evidence="8" type="ORF">HYC85_016752</name>
</gene>
<dbReference type="PROSITE" id="PS50144">
    <property type="entry name" value="MATH"/>
    <property type="match status" value="1"/>
</dbReference>
<dbReference type="SUPFAM" id="SSF51126">
    <property type="entry name" value="Pectin lyase-like"/>
    <property type="match status" value="1"/>
</dbReference>
<comment type="pathway">
    <text evidence="1">Glycan metabolism; pectin degradation; 2-dehydro-3-deoxy-D-gluconate from pectin: step 1/5.</text>
</comment>
<dbReference type="InterPro" id="IPR028889">
    <property type="entry name" value="USP"/>
</dbReference>
<dbReference type="PANTHER" id="PTHR31707">
    <property type="entry name" value="PECTINESTERASE"/>
    <property type="match status" value="1"/>
</dbReference>
<accession>A0A7J7H3W9</accession>
<dbReference type="Pfam" id="PF22486">
    <property type="entry name" value="MATH_2"/>
    <property type="match status" value="1"/>
</dbReference>
<dbReference type="InterPro" id="IPR000070">
    <property type="entry name" value="Pectinesterase_cat"/>
</dbReference>
<protein>
    <recommendedName>
        <fullName evidence="10">Pectinesterase</fullName>
    </recommendedName>
</protein>
<dbReference type="GO" id="GO:0004843">
    <property type="term" value="F:cysteine-type deubiquitinase activity"/>
    <property type="evidence" value="ECO:0007669"/>
    <property type="project" value="InterPro"/>
</dbReference>
<dbReference type="EMBL" id="JACBKZ010000007">
    <property type="protein sequence ID" value="KAF5946524.1"/>
    <property type="molecule type" value="Genomic_DNA"/>
</dbReference>
<dbReference type="InterPro" id="IPR002083">
    <property type="entry name" value="MATH/TRAF_dom"/>
</dbReference>
<dbReference type="GO" id="GO:0030599">
    <property type="term" value="F:pectinesterase activity"/>
    <property type="evidence" value="ECO:0007669"/>
    <property type="project" value="UniProtKB-EC"/>
</dbReference>
<evidence type="ECO:0000259" key="6">
    <source>
        <dbReference type="PROSITE" id="PS50144"/>
    </source>
</evidence>
<dbReference type="UniPathway" id="UPA00545">
    <property type="reaction ID" value="UER00823"/>
</dbReference>
<evidence type="ECO:0000256" key="4">
    <source>
        <dbReference type="ARBA" id="ARBA00023316"/>
    </source>
</evidence>
<dbReference type="InterPro" id="IPR027417">
    <property type="entry name" value="P-loop_NTPase"/>
</dbReference>
<name>A0A7J7H3W9_CAMSI</name>
<dbReference type="InterPro" id="IPR038765">
    <property type="entry name" value="Papain-like_cys_pep_sf"/>
</dbReference>
<organism evidence="8 9">
    <name type="scientific">Camellia sinensis</name>
    <name type="common">Tea plant</name>
    <name type="synonym">Thea sinensis</name>
    <dbReference type="NCBI Taxonomy" id="4442"/>
    <lineage>
        <taxon>Eukaryota</taxon>
        <taxon>Viridiplantae</taxon>
        <taxon>Streptophyta</taxon>
        <taxon>Embryophyta</taxon>
        <taxon>Tracheophyta</taxon>
        <taxon>Spermatophyta</taxon>
        <taxon>Magnoliopsida</taxon>
        <taxon>eudicotyledons</taxon>
        <taxon>Gunneridae</taxon>
        <taxon>Pentapetalae</taxon>
        <taxon>asterids</taxon>
        <taxon>Ericales</taxon>
        <taxon>Theaceae</taxon>
        <taxon>Camellia</taxon>
    </lineage>
</organism>
<dbReference type="Proteomes" id="UP000593564">
    <property type="component" value="Unassembled WGS sequence"/>
</dbReference>
<evidence type="ECO:0008006" key="10">
    <source>
        <dbReference type="Google" id="ProtNLM"/>
    </source>
</evidence>